<feature type="signal peptide" evidence="2">
    <location>
        <begin position="1"/>
        <end position="18"/>
    </location>
</feature>
<keyword evidence="1" id="KW-0472">Membrane</keyword>
<evidence type="ECO:0000313" key="3">
    <source>
        <dbReference type="EMBL" id="KAL1839896.1"/>
    </source>
</evidence>
<organism evidence="3 4">
    <name type="scientific">Humicola insolens</name>
    <name type="common">Soft-rot fungus</name>
    <dbReference type="NCBI Taxonomy" id="85995"/>
    <lineage>
        <taxon>Eukaryota</taxon>
        <taxon>Fungi</taxon>
        <taxon>Dikarya</taxon>
        <taxon>Ascomycota</taxon>
        <taxon>Pezizomycotina</taxon>
        <taxon>Sordariomycetes</taxon>
        <taxon>Sordariomycetidae</taxon>
        <taxon>Sordariales</taxon>
        <taxon>Chaetomiaceae</taxon>
        <taxon>Mycothermus</taxon>
    </lineage>
</organism>
<evidence type="ECO:0000256" key="1">
    <source>
        <dbReference type="SAM" id="Phobius"/>
    </source>
</evidence>
<dbReference type="Proteomes" id="UP001583172">
    <property type="component" value="Unassembled WGS sequence"/>
</dbReference>
<comment type="caution">
    <text evidence="3">The sequence shown here is derived from an EMBL/GenBank/DDBJ whole genome shotgun (WGS) entry which is preliminary data.</text>
</comment>
<evidence type="ECO:0000256" key="2">
    <source>
        <dbReference type="SAM" id="SignalP"/>
    </source>
</evidence>
<feature type="transmembrane region" description="Helical" evidence="1">
    <location>
        <begin position="283"/>
        <end position="304"/>
    </location>
</feature>
<protein>
    <submittedName>
        <fullName evidence="3">Uncharacterized protein</fullName>
    </submittedName>
</protein>
<keyword evidence="4" id="KW-1185">Reference proteome</keyword>
<feature type="chain" id="PRO_5047049733" evidence="2">
    <location>
        <begin position="19"/>
        <end position="328"/>
    </location>
</feature>
<evidence type="ECO:0000313" key="4">
    <source>
        <dbReference type="Proteomes" id="UP001583172"/>
    </source>
</evidence>
<keyword evidence="1" id="KW-0812">Transmembrane</keyword>
<name>A0ABR3VFK3_HUMIN</name>
<gene>
    <name evidence="3" type="ORF">VTJ49DRAFT_1031</name>
</gene>
<keyword evidence="1" id="KW-1133">Transmembrane helix</keyword>
<keyword evidence="2" id="KW-0732">Signal</keyword>
<dbReference type="EMBL" id="JAZGSY010000136">
    <property type="protein sequence ID" value="KAL1839896.1"/>
    <property type="molecule type" value="Genomic_DNA"/>
</dbReference>
<accession>A0ABR3VFK3</accession>
<reference evidence="3 4" key="1">
    <citation type="journal article" date="2024" name="Commun. Biol.">
        <title>Comparative genomic analysis of thermophilic fungi reveals convergent evolutionary adaptations and gene losses.</title>
        <authorList>
            <person name="Steindorff A.S."/>
            <person name="Aguilar-Pontes M.V."/>
            <person name="Robinson A.J."/>
            <person name="Andreopoulos B."/>
            <person name="LaButti K."/>
            <person name="Kuo A."/>
            <person name="Mondo S."/>
            <person name="Riley R."/>
            <person name="Otillar R."/>
            <person name="Haridas S."/>
            <person name="Lipzen A."/>
            <person name="Grimwood J."/>
            <person name="Schmutz J."/>
            <person name="Clum A."/>
            <person name="Reid I.D."/>
            <person name="Moisan M.C."/>
            <person name="Butler G."/>
            <person name="Nguyen T.T.M."/>
            <person name="Dewar K."/>
            <person name="Conant G."/>
            <person name="Drula E."/>
            <person name="Henrissat B."/>
            <person name="Hansel C."/>
            <person name="Singer S."/>
            <person name="Hutchinson M.I."/>
            <person name="de Vries R.P."/>
            <person name="Natvig D.O."/>
            <person name="Powell A.J."/>
            <person name="Tsang A."/>
            <person name="Grigoriev I.V."/>
        </authorList>
    </citation>
    <scope>NUCLEOTIDE SEQUENCE [LARGE SCALE GENOMIC DNA]</scope>
    <source>
        <strain evidence="3 4">CBS 620.91</strain>
    </source>
</reference>
<proteinExistence type="predicted"/>
<sequence>MLWTRTLALAALAMGAQADSLVSMLKENLSKRDSGAQERQLKEAAKVILRSRGFLEARQSTGTNTPGLNPDGTLDMTAWNDAANRACQDALRTLEVASNPSGACVCYNLPILNNVTGFFEADLRLYQLSEPREQFLGIPQEKIEVELSYNGATVSEVKQQSVAGLKARQAPQEQPRTDLRLLRSYLFVGQVDKDRMTDDMTPGVLQSFIMPVVTLKAINNNGLIVSTNVSSNEAAFVVGEFSTQVFMSSFRQAELAIEAELEKLKNGTVAFVLPGVELMIAPWGLAITSLWLVLGLGAYGFGTYERYNFRELHRKRVAIQEKGAMPRI</sequence>